<dbReference type="CDD" id="cd00038">
    <property type="entry name" value="CAP_ED"/>
    <property type="match status" value="1"/>
</dbReference>
<feature type="transmembrane region" description="Helical" evidence="9">
    <location>
        <begin position="675"/>
        <end position="695"/>
    </location>
</feature>
<evidence type="ECO:0000313" key="12">
    <source>
        <dbReference type="EMBL" id="GHJ89080.1"/>
    </source>
</evidence>
<evidence type="ECO:0000256" key="7">
    <source>
        <dbReference type="ARBA" id="ARBA00023136"/>
    </source>
</evidence>
<feature type="transmembrane region" description="Helical" evidence="9">
    <location>
        <begin position="508"/>
        <end position="531"/>
    </location>
</feature>
<evidence type="ECO:0000256" key="6">
    <source>
        <dbReference type="ARBA" id="ARBA00022989"/>
    </source>
</evidence>
<evidence type="ECO:0000256" key="1">
    <source>
        <dbReference type="ARBA" id="ARBA00004128"/>
    </source>
</evidence>
<feature type="region of interest" description="Disordered" evidence="8">
    <location>
        <begin position="67"/>
        <end position="152"/>
    </location>
</feature>
<dbReference type="Pfam" id="PF01740">
    <property type="entry name" value="STAS"/>
    <property type="match status" value="1"/>
</dbReference>
<keyword evidence="2" id="KW-0813">Transport</keyword>
<evidence type="ECO:0000256" key="8">
    <source>
        <dbReference type="SAM" id="MobiDB-lite"/>
    </source>
</evidence>
<dbReference type="EMBL" id="BLZA01000035">
    <property type="protein sequence ID" value="GHJ89080.1"/>
    <property type="molecule type" value="Genomic_DNA"/>
</dbReference>
<reference evidence="12" key="1">
    <citation type="submission" date="2020-07" db="EMBL/GenBank/DDBJ databases">
        <title>Draft Genome Sequence of a Deep-Sea Yeast, Naganishia (Cryptococcus) liquefaciens strain N6.</title>
        <authorList>
            <person name="Han Y.W."/>
            <person name="Kajitani R."/>
            <person name="Morimoto H."/>
            <person name="Parhat M."/>
            <person name="Tsubouchi H."/>
            <person name="Bakenova O."/>
            <person name="Ogata M."/>
            <person name="Argunhan B."/>
            <person name="Aoki R."/>
            <person name="Kajiwara S."/>
            <person name="Itoh T."/>
            <person name="Iwasaki H."/>
        </authorList>
    </citation>
    <scope>NUCLEOTIDE SEQUENCE</scope>
    <source>
        <strain evidence="12">N6</strain>
    </source>
</reference>
<keyword evidence="4 9" id="KW-0812">Transmembrane</keyword>
<dbReference type="CDD" id="cd07042">
    <property type="entry name" value="STAS_SulP_like_sulfate_transporter"/>
    <property type="match status" value="1"/>
</dbReference>
<dbReference type="OrthoDB" id="409725at2759"/>
<keyword evidence="7 9" id="KW-0472">Membrane</keyword>
<feature type="transmembrane region" description="Helical" evidence="9">
    <location>
        <begin position="865"/>
        <end position="896"/>
    </location>
</feature>
<proteinExistence type="predicted"/>
<feature type="domain" description="STAS" evidence="11">
    <location>
        <begin position="935"/>
        <end position="1046"/>
    </location>
</feature>
<comment type="caution">
    <text evidence="12">The sequence shown here is derived from an EMBL/GenBank/DDBJ whole genome shotgun (WGS) entry which is preliminary data.</text>
</comment>
<dbReference type="SUPFAM" id="SSF51206">
    <property type="entry name" value="cAMP-binding domain-like"/>
    <property type="match status" value="1"/>
</dbReference>
<feature type="compositionally biased region" description="Low complexity" evidence="8">
    <location>
        <begin position="196"/>
        <end position="205"/>
    </location>
</feature>
<evidence type="ECO:0000256" key="2">
    <source>
        <dbReference type="ARBA" id="ARBA00022448"/>
    </source>
</evidence>
<dbReference type="InterPro" id="IPR011547">
    <property type="entry name" value="SLC26A/SulP_dom"/>
</dbReference>
<keyword evidence="13" id="KW-1185">Reference proteome</keyword>
<dbReference type="PROSITE" id="PS50042">
    <property type="entry name" value="CNMP_BINDING_3"/>
    <property type="match status" value="1"/>
</dbReference>
<dbReference type="GO" id="GO:0034490">
    <property type="term" value="P:basic amino acid transmembrane import into vacuole"/>
    <property type="evidence" value="ECO:0007669"/>
    <property type="project" value="UniProtKB-ARBA"/>
</dbReference>
<feature type="compositionally biased region" description="Low complexity" evidence="8">
    <location>
        <begin position="403"/>
        <end position="412"/>
    </location>
</feature>
<feature type="transmembrane region" description="Helical" evidence="9">
    <location>
        <begin position="601"/>
        <end position="619"/>
    </location>
</feature>
<accession>A0A8H3YGP2</accession>
<dbReference type="PANTHER" id="PTHR43310">
    <property type="entry name" value="SULFATE TRANSPORTER YBAR-RELATED"/>
    <property type="match status" value="1"/>
</dbReference>
<dbReference type="Gene3D" id="3.30.750.24">
    <property type="entry name" value="STAS domain"/>
    <property type="match status" value="1"/>
</dbReference>
<feature type="region of interest" description="Disordered" evidence="8">
    <location>
        <begin position="42"/>
        <end position="61"/>
    </location>
</feature>
<dbReference type="InterPro" id="IPR000595">
    <property type="entry name" value="cNMP-bd_dom"/>
</dbReference>
<dbReference type="InterPro" id="IPR018490">
    <property type="entry name" value="cNMP-bd_dom_sf"/>
</dbReference>
<feature type="region of interest" description="Disordered" evidence="8">
    <location>
        <begin position="1"/>
        <end position="34"/>
    </location>
</feature>
<keyword evidence="6 9" id="KW-1133">Transmembrane helix</keyword>
<organism evidence="12 13">
    <name type="scientific">Naganishia liquefaciens</name>
    <dbReference type="NCBI Taxonomy" id="104408"/>
    <lineage>
        <taxon>Eukaryota</taxon>
        <taxon>Fungi</taxon>
        <taxon>Dikarya</taxon>
        <taxon>Basidiomycota</taxon>
        <taxon>Agaricomycotina</taxon>
        <taxon>Tremellomycetes</taxon>
        <taxon>Filobasidiales</taxon>
        <taxon>Filobasidiaceae</taxon>
        <taxon>Naganishia</taxon>
    </lineage>
</organism>
<dbReference type="InterPro" id="IPR014710">
    <property type="entry name" value="RmlC-like_jellyroll"/>
</dbReference>
<dbReference type="Proteomes" id="UP000620104">
    <property type="component" value="Unassembled WGS sequence"/>
</dbReference>
<feature type="domain" description="Cyclic nucleotide-binding" evidence="10">
    <location>
        <begin position="1163"/>
        <end position="1272"/>
    </location>
</feature>
<dbReference type="InterPro" id="IPR052706">
    <property type="entry name" value="Membrane-Transporter-like"/>
</dbReference>
<dbReference type="SMART" id="SM00100">
    <property type="entry name" value="cNMP"/>
    <property type="match status" value="1"/>
</dbReference>
<evidence type="ECO:0000256" key="9">
    <source>
        <dbReference type="SAM" id="Phobius"/>
    </source>
</evidence>
<dbReference type="Pfam" id="PF00027">
    <property type="entry name" value="cNMP_binding"/>
    <property type="match status" value="1"/>
</dbReference>
<feature type="transmembrane region" description="Helical" evidence="9">
    <location>
        <begin position="473"/>
        <end position="496"/>
    </location>
</feature>
<feature type="region of interest" description="Disordered" evidence="8">
    <location>
        <begin position="1108"/>
        <end position="1131"/>
    </location>
</feature>
<sequence>MPARDPSAAPMAHLSTSTSQRHKDRHAAHLESGLYAGRRGSLPASAAAERPAALVASSVKSADGVAQLPIVEGEGHDPQTGRSKSISGIPPSAVVGGEQQDSGGRRKSLWQSFSGMTGGDAPGRRSSDEDGGMDAGMSGVLSHHGSAGGSGWFSVRGDSHSVYSAGDDTPHPAASAHLHTDSQAIRNASMGLAASLSYSSSRSNSFPGPQQSDSHRPHALEPVIGGISPEEEEDNDAEGNPAHEKDEDGGLATIRESSRDSSHVNLLTPRVSLGGKALVRRAEDDATTTATTEAGDVSPRTASGPSGLSLMLSRASPTKGDKGGTDQIASGANGVVGVLNEAPEVEEGRETVPARQDTVSSVTSSLTVRPTTSTHRIPSSSSTRSSRTPVSSSPDIAEEQPTERTPLLPPTTESHHLQGTHSHAHAGAGASHEPKPRLGLRNARANVRAAYTSLRKATWRDVGQQVVVEPVKLLPATILGCLLNVLDGVSYGMIMFPASPIFDNFGSLGVSMFFVSCIISQLTYTMGGSIFKGGNGSMMIEAVPFFHILTNIITDEVGDNPAAIISTTMVSYAFSAVLTGLVFLSLGYFRLGGLIGYFPRHILVGCIGGVGVFLLETGLEVSRGLKEEGFEYNLNTLKIFFANGHAIALWTIPLALAITLRLITHRFHHQLIFPGYFFVIPCVFYFVVLIGGWKIAALRHAGWIFDVGGESRPWYTFYTLFDFQQFSWKAFWACIPTQMALVFFGILHVPLNVPALGVSLQEDNVDLDRELVAHGISNMGAGLLGTVPNYLCYVNTVLFYRVGGGSRLSGLMLAAATGVIMCIGPSVIAYLPVMVVGALIFVLGIDLVKEAVWDTRHRVNKMEYITIWAITIGMTLFDFVIGLLLGIILASMFFVIQNSRRKPIRAVFSGSSAKSTVRRPHPQRAFLQAVGKQTLIMKLQGFLFFGTITKVEEEIRKLLDMAAWESNPIRFLIVDFALVPGLDFSSAEAFVRLQRLLSQKDVLLILCGANPDGLVGRALQAVDLWADQEGTRVEVFDGLNSALEWCENAYLTAFYASNAMAKRENGNRHGLDVPETPRPPFAMSDSFHNSPRRTHIAEAGVSTLPFATPIGGEHKANGSGGSRTGHPSGGSSLSLKQPLPILLQTFSDYFDDPTQNAHDFFYQIVPYLSPVQTKAGQVIFERDHVADALYLIESGCLRATYEYEDHCELIQETMVAGTVAGELTMLSASKRNATVVAERDSRLWRLDQAGLEKLEKERPEVARRFVKIVLKVANEEADVLFNHLVAVLS</sequence>
<feature type="compositionally biased region" description="Low complexity" evidence="8">
    <location>
        <begin position="358"/>
        <end position="394"/>
    </location>
</feature>
<protein>
    <recommendedName>
        <fullName evidence="14">Vacuolar protein</fullName>
    </recommendedName>
</protein>
<dbReference type="InterPro" id="IPR036513">
    <property type="entry name" value="STAS_dom_sf"/>
</dbReference>
<dbReference type="SUPFAM" id="SSF52091">
    <property type="entry name" value="SpoIIaa-like"/>
    <property type="match status" value="1"/>
</dbReference>
<dbReference type="Gene3D" id="2.60.120.10">
    <property type="entry name" value="Jelly Rolls"/>
    <property type="match status" value="1"/>
</dbReference>
<feature type="transmembrane region" description="Helical" evidence="9">
    <location>
        <begin position="569"/>
        <end position="589"/>
    </location>
</feature>
<evidence type="ECO:0000259" key="11">
    <source>
        <dbReference type="PROSITE" id="PS50801"/>
    </source>
</evidence>
<gene>
    <name evidence="12" type="ORF">NliqN6_5482</name>
</gene>
<name>A0A8H3YGP2_9TREE</name>
<evidence type="ECO:0000256" key="5">
    <source>
        <dbReference type="ARBA" id="ARBA00022970"/>
    </source>
</evidence>
<dbReference type="Pfam" id="PF00916">
    <property type="entry name" value="Sulfate_transp"/>
    <property type="match status" value="1"/>
</dbReference>
<evidence type="ECO:0000259" key="10">
    <source>
        <dbReference type="PROSITE" id="PS50042"/>
    </source>
</evidence>
<evidence type="ECO:0000256" key="3">
    <source>
        <dbReference type="ARBA" id="ARBA00022554"/>
    </source>
</evidence>
<keyword evidence="5" id="KW-0029">Amino-acid transport</keyword>
<comment type="subcellular location">
    <subcellularLocation>
        <location evidence="1">Vacuole membrane</location>
        <topology evidence="1">Multi-pass membrane protein</topology>
    </subcellularLocation>
</comment>
<feature type="compositionally biased region" description="Low complexity" evidence="8">
    <location>
        <begin position="42"/>
        <end position="58"/>
    </location>
</feature>
<feature type="transmembrane region" description="Helical" evidence="9">
    <location>
        <begin position="639"/>
        <end position="663"/>
    </location>
</feature>
<dbReference type="FunFam" id="3.30.750.24:FF:000012">
    <property type="entry name" value="Sulfate transporter family protein"/>
    <property type="match status" value="1"/>
</dbReference>
<dbReference type="PANTHER" id="PTHR43310:SF4">
    <property type="entry name" value="AFR304WP"/>
    <property type="match status" value="1"/>
</dbReference>
<evidence type="ECO:0008006" key="14">
    <source>
        <dbReference type="Google" id="ProtNLM"/>
    </source>
</evidence>
<dbReference type="PROSITE" id="PS50801">
    <property type="entry name" value="STAS"/>
    <property type="match status" value="1"/>
</dbReference>
<dbReference type="GO" id="GO:0000329">
    <property type="term" value="C:fungal-type vacuole membrane"/>
    <property type="evidence" value="ECO:0007669"/>
    <property type="project" value="UniProtKB-ARBA"/>
</dbReference>
<evidence type="ECO:0000256" key="4">
    <source>
        <dbReference type="ARBA" id="ARBA00022692"/>
    </source>
</evidence>
<feature type="transmembrane region" description="Helical" evidence="9">
    <location>
        <begin position="812"/>
        <end position="845"/>
    </location>
</feature>
<evidence type="ECO:0000313" key="13">
    <source>
        <dbReference type="Proteomes" id="UP000620104"/>
    </source>
</evidence>
<dbReference type="InterPro" id="IPR002645">
    <property type="entry name" value="STAS_dom"/>
</dbReference>
<feature type="transmembrane region" description="Helical" evidence="9">
    <location>
        <begin position="739"/>
        <end position="760"/>
    </location>
</feature>
<feature type="region of interest" description="Disordered" evidence="8">
    <location>
        <begin position="196"/>
        <end position="438"/>
    </location>
</feature>
<feature type="transmembrane region" description="Helical" evidence="9">
    <location>
        <begin position="780"/>
        <end position="800"/>
    </location>
</feature>
<keyword evidence="3" id="KW-0926">Vacuole</keyword>